<evidence type="ECO:0000313" key="1">
    <source>
        <dbReference type="EMBL" id="MBK8524513.1"/>
    </source>
</evidence>
<organism evidence="1 2">
    <name type="scientific">Candidatus Proximibacter danicus</name>
    <dbReference type="NCBI Taxonomy" id="2954365"/>
    <lineage>
        <taxon>Bacteria</taxon>
        <taxon>Pseudomonadati</taxon>
        <taxon>Pseudomonadota</taxon>
        <taxon>Betaproteobacteria</taxon>
        <taxon>Candidatus Proximibacter</taxon>
    </lineage>
</organism>
<dbReference type="Pfam" id="PF11227">
    <property type="entry name" value="DUF3025"/>
    <property type="match status" value="1"/>
</dbReference>
<gene>
    <name evidence="1" type="ORF">IPL58_10610</name>
</gene>
<comment type="caution">
    <text evidence="1">The sequence shown here is derived from an EMBL/GenBank/DDBJ whole genome shotgun (WGS) entry which is preliminary data.</text>
</comment>
<dbReference type="InterPro" id="IPR021390">
    <property type="entry name" value="DUF3025"/>
</dbReference>
<sequence>MPASSTVPVPCFSSPLFFPLAPLLARLPHAPDLPSLAALAELCGPRTATGLPLRFVPPQPDGLGYEARIAACGEVETRLDNWHDWFNGLVWLTFPKAKAALSARHAHELNLQADSRGQARDAMTHFDECGAVVVAEDASLLELLQGFRWRELFVERRAEAVAGLRIFVFGHATYEALLTPFRGLTAKCVLTPVQAGWLARPLAEQLAEIDEWLAQDFAAGKHGDPRGWQPLPLLGVPGVVPDSENPAYYDDVWQFRPGRTRIIRPEAG</sequence>
<accession>A0A9D7K2V8</accession>
<reference evidence="1" key="1">
    <citation type="submission" date="2020-10" db="EMBL/GenBank/DDBJ databases">
        <title>Connecting structure to function with the recovery of over 1000 high-quality activated sludge metagenome-assembled genomes encoding full-length rRNA genes using long-read sequencing.</title>
        <authorList>
            <person name="Singleton C.M."/>
            <person name="Petriglieri F."/>
            <person name="Kristensen J.M."/>
            <person name="Kirkegaard R.H."/>
            <person name="Michaelsen T.Y."/>
            <person name="Andersen M.H."/>
            <person name="Karst S.M."/>
            <person name="Dueholm M.S."/>
            <person name="Nielsen P.H."/>
            <person name="Albertsen M."/>
        </authorList>
    </citation>
    <scope>NUCLEOTIDE SEQUENCE</scope>
    <source>
        <strain evidence="1">Hirt_18-Q3-R61-65_BATAC.395</strain>
    </source>
</reference>
<dbReference type="EMBL" id="JADJUC010000010">
    <property type="protein sequence ID" value="MBK8524513.1"/>
    <property type="molecule type" value="Genomic_DNA"/>
</dbReference>
<dbReference type="AlphaFoldDB" id="A0A9D7K2V8"/>
<protein>
    <submittedName>
        <fullName evidence="1">DUF3025 domain-containing protein</fullName>
    </submittedName>
</protein>
<name>A0A9D7K2V8_9PROT</name>
<dbReference type="Proteomes" id="UP000886689">
    <property type="component" value="Unassembled WGS sequence"/>
</dbReference>
<evidence type="ECO:0000313" key="2">
    <source>
        <dbReference type="Proteomes" id="UP000886689"/>
    </source>
</evidence>
<proteinExistence type="predicted"/>